<dbReference type="Proteomes" id="UP001157502">
    <property type="component" value="Chromosome 23"/>
</dbReference>
<comment type="caution">
    <text evidence="1">The sequence shown here is derived from an EMBL/GenBank/DDBJ whole genome shotgun (WGS) entry which is preliminary data.</text>
</comment>
<accession>A0ACC2FQZ9</accession>
<gene>
    <name evidence="1" type="ORF">DPEC_G00258250</name>
</gene>
<name>A0ACC2FQZ9_DALPE</name>
<proteinExistence type="predicted"/>
<keyword evidence="2" id="KW-1185">Reference proteome</keyword>
<evidence type="ECO:0000313" key="1">
    <source>
        <dbReference type="EMBL" id="KAJ7993779.1"/>
    </source>
</evidence>
<evidence type="ECO:0000313" key="2">
    <source>
        <dbReference type="Proteomes" id="UP001157502"/>
    </source>
</evidence>
<reference evidence="1" key="1">
    <citation type="submission" date="2021-05" db="EMBL/GenBank/DDBJ databases">
        <authorList>
            <person name="Pan Q."/>
            <person name="Jouanno E."/>
            <person name="Zahm M."/>
            <person name="Klopp C."/>
            <person name="Cabau C."/>
            <person name="Louis A."/>
            <person name="Berthelot C."/>
            <person name="Parey E."/>
            <person name="Roest Crollius H."/>
            <person name="Montfort J."/>
            <person name="Robinson-Rechavi M."/>
            <person name="Bouchez O."/>
            <person name="Lampietro C."/>
            <person name="Lopez Roques C."/>
            <person name="Donnadieu C."/>
            <person name="Postlethwait J."/>
            <person name="Bobe J."/>
            <person name="Dillon D."/>
            <person name="Chandos A."/>
            <person name="von Hippel F."/>
            <person name="Guiguen Y."/>
        </authorList>
    </citation>
    <scope>NUCLEOTIDE SEQUENCE</scope>
    <source>
        <strain evidence="1">YG-Jan2019</strain>
    </source>
</reference>
<dbReference type="EMBL" id="CM055750">
    <property type="protein sequence ID" value="KAJ7993779.1"/>
    <property type="molecule type" value="Genomic_DNA"/>
</dbReference>
<protein>
    <submittedName>
        <fullName evidence="1">Uncharacterized protein</fullName>
    </submittedName>
</protein>
<sequence>MSYEGYQYRALYDYKKEREEDIDLHIGDILVVSKGALLALGAPNGAEEKPEEIGWLPGFNETTQEKGDFPGTYVEFVGRKRISPPTPKPRPPRPLPSTSGVARTESESESFMLPDLPEQFAPSETASPILVKLLGAIETKGLECPTLYRTFTAACGLDTRQFADCDLEPLDLQLLCDGLWQYLQDLPNPVVPIPIQSEMIHAAKEVKDPEECAQLLRRIASSPTHPPQYWLTLCCLIKHFCRISQNTLKNHLTVRDLAEIFSPVLFRLQPASFEASPDSLIKILEILVNSEMSETQAAPALPPKPPKPSTPAPNNGFNNNMALQDGEWYWGDISREEVNEKLRDTADGTFLVRDASTKMHGDYTLTLRKGGNNKLIKIFHRDGKYGFSDPLTFNSVVELINHYRHESLAQYNPKLDVRLLYPVSRLQQDQVVKEDNIEAVGKRLHEYHLQFQEKNREYDRLYEEYTRTSQGNPDEENGHRGVQRNH</sequence>
<organism evidence="1 2">
    <name type="scientific">Dallia pectoralis</name>
    <name type="common">Alaska blackfish</name>
    <dbReference type="NCBI Taxonomy" id="75939"/>
    <lineage>
        <taxon>Eukaryota</taxon>
        <taxon>Metazoa</taxon>
        <taxon>Chordata</taxon>
        <taxon>Craniata</taxon>
        <taxon>Vertebrata</taxon>
        <taxon>Euteleostomi</taxon>
        <taxon>Actinopterygii</taxon>
        <taxon>Neopterygii</taxon>
        <taxon>Teleostei</taxon>
        <taxon>Protacanthopterygii</taxon>
        <taxon>Esociformes</taxon>
        <taxon>Umbridae</taxon>
        <taxon>Dallia</taxon>
    </lineage>
</organism>